<reference evidence="1" key="1">
    <citation type="submission" date="2023-03" db="EMBL/GenBank/DDBJ databases">
        <title>Massive genome expansion in bonnet fungi (Mycena s.s.) driven by repeated elements and novel gene families across ecological guilds.</title>
        <authorList>
            <consortium name="Lawrence Berkeley National Laboratory"/>
            <person name="Harder C.B."/>
            <person name="Miyauchi S."/>
            <person name="Viragh M."/>
            <person name="Kuo A."/>
            <person name="Thoen E."/>
            <person name="Andreopoulos B."/>
            <person name="Lu D."/>
            <person name="Skrede I."/>
            <person name="Drula E."/>
            <person name="Henrissat B."/>
            <person name="Morin E."/>
            <person name="Kohler A."/>
            <person name="Barry K."/>
            <person name="LaButti K."/>
            <person name="Morin E."/>
            <person name="Salamov A."/>
            <person name="Lipzen A."/>
            <person name="Mereny Z."/>
            <person name="Hegedus B."/>
            <person name="Baldrian P."/>
            <person name="Stursova M."/>
            <person name="Weitz H."/>
            <person name="Taylor A."/>
            <person name="Grigoriev I.V."/>
            <person name="Nagy L.G."/>
            <person name="Martin F."/>
            <person name="Kauserud H."/>
        </authorList>
    </citation>
    <scope>NUCLEOTIDE SEQUENCE</scope>
    <source>
        <strain evidence="1">CBHHK182m</strain>
    </source>
</reference>
<name>A0AAD7HN05_9AGAR</name>
<evidence type="ECO:0000313" key="1">
    <source>
        <dbReference type="EMBL" id="KAJ7723684.1"/>
    </source>
</evidence>
<dbReference type="Proteomes" id="UP001215598">
    <property type="component" value="Unassembled WGS sequence"/>
</dbReference>
<proteinExistence type="predicted"/>
<dbReference type="Gene3D" id="3.40.50.300">
    <property type="entry name" value="P-loop containing nucleotide triphosphate hydrolases"/>
    <property type="match status" value="1"/>
</dbReference>
<dbReference type="InterPro" id="IPR027417">
    <property type="entry name" value="P-loop_NTPase"/>
</dbReference>
<comment type="caution">
    <text evidence="1">The sequence shown here is derived from an EMBL/GenBank/DDBJ whole genome shotgun (WGS) entry which is preliminary data.</text>
</comment>
<dbReference type="SUPFAM" id="SSF52540">
    <property type="entry name" value="P-loop containing nucleoside triphosphate hydrolases"/>
    <property type="match status" value="1"/>
</dbReference>
<dbReference type="AlphaFoldDB" id="A0AAD7HN05"/>
<dbReference type="PANTHER" id="PTHR10285">
    <property type="entry name" value="URIDINE KINASE"/>
    <property type="match status" value="1"/>
</dbReference>
<accession>A0AAD7HN05</accession>
<keyword evidence="2" id="KW-1185">Reference proteome</keyword>
<organism evidence="1 2">
    <name type="scientific">Mycena metata</name>
    <dbReference type="NCBI Taxonomy" id="1033252"/>
    <lineage>
        <taxon>Eukaryota</taxon>
        <taxon>Fungi</taxon>
        <taxon>Dikarya</taxon>
        <taxon>Basidiomycota</taxon>
        <taxon>Agaricomycotina</taxon>
        <taxon>Agaricomycetes</taxon>
        <taxon>Agaricomycetidae</taxon>
        <taxon>Agaricales</taxon>
        <taxon>Marasmiineae</taxon>
        <taxon>Mycenaceae</taxon>
        <taxon>Mycena</taxon>
    </lineage>
</organism>
<evidence type="ECO:0008006" key="3">
    <source>
        <dbReference type="Google" id="ProtNLM"/>
    </source>
</evidence>
<gene>
    <name evidence="1" type="ORF">B0H16DRAFT_1786942</name>
</gene>
<feature type="non-terminal residue" evidence="1">
    <location>
        <position position="250"/>
    </location>
</feature>
<evidence type="ECO:0000313" key="2">
    <source>
        <dbReference type="Proteomes" id="UP001215598"/>
    </source>
</evidence>
<sequence>MSKKTRLILVGIGGATCSGKTTLAKHLQRILPNSIVIHQDDFAQPQDLLPMHPVRKVRDWDAPSAIDWPRLVEFLVKVKVPGKIPVDHRSYDHLNKQRDLPIPSEVRNKWVGTFKSLLAEGTRAGGEEIIWGLVEVFLLYWHPQVVAQLDVRIYLRVSHDVLRARPHERYDYCTAGMLYCTVGTLWHDPPNYWEQIVYPAYVDAHRDVFEGGDVEEGASTGKVVGLVLLESLEMSIGDMVNRSCEVVAGF</sequence>
<protein>
    <recommendedName>
        <fullName evidence="3">P-loop containing nucleoside triphosphate hydrolase protein</fullName>
    </recommendedName>
</protein>
<dbReference type="EMBL" id="JARKIB010000209">
    <property type="protein sequence ID" value="KAJ7723684.1"/>
    <property type="molecule type" value="Genomic_DNA"/>
</dbReference>